<dbReference type="AlphaFoldDB" id="H0HZ28"/>
<reference evidence="1 2" key="1">
    <citation type="journal article" date="2012" name="J. Bacteriol.">
        <title>Draft Genome Sequence of Mesorhizobium alhagi CCNWXJ12-2T, a Novel Salt-Resistant Species Isolated from the Desert of Northwestern China.</title>
        <authorList>
            <person name="Zhou M."/>
            <person name="Chen W."/>
            <person name="Chen H."/>
            <person name="Wei G."/>
        </authorList>
    </citation>
    <scope>NUCLEOTIDE SEQUENCE [LARGE SCALE GENOMIC DNA]</scope>
    <source>
        <strain evidence="1 2">CCNWXJ12-2</strain>
    </source>
</reference>
<sequence>MDNSKFDRAELIAVVACTHSRCAGSLLSTSNAIEELRIRSGDFVIPDEEMAAAIS</sequence>
<keyword evidence="2" id="KW-1185">Reference proteome</keyword>
<dbReference type="EMBL" id="AHAM01000241">
    <property type="protein sequence ID" value="EHK54027.1"/>
    <property type="molecule type" value="Genomic_DNA"/>
</dbReference>
<protein>
    <submittedName>
        <fullName evidence="1">Uncharacterized protein</fullName>
    </submittedName>
</protein>
<evidence type="ECO:0000313" key="1">
    <source>
        <dbReference type="EMBL" id="EHK54027.1"/>
    </source>
</evidence>
<proteinExistence type="predicted"/>
<accession>H0HZ28</accession>
<evidence type="ECO:0000313" key="2">
    <source>
        <dbReference type="Proteomes" id="UP000003250"/>
    </source>
</evidence>
<gene>
    <name evidence="1" type="ORF">MAXJ12_27313</name>
</gene>
<name>H0HZ28_9HYPH</name>
<organism evidence="1 2">
    <name type="scientific">Mesorhizobium alhagi CCNWXJ12-2</name>
    <dbReference type="NCBI Taxonomy" id="1107882"/>
    <lineage>
        <taxon>Bacteria</taxon>
        <taxon>Pseudomonadati</taxon>
        <taxon>Pseudomonadota</taxon>
        <taxon>Alphaproteobacteria</taxon>
        <taxon>Hyphomicrobiales</taxon>
        <taxon>Phyllobacteriaceae</taxon>
        <taxon>Allomesorhizobium</taxon>
    </lineage>
</organism>
<dbReference type="Proteomes" id="UP000003250">
    <property type="component" value="Unassembled WGS sequence"/>
</dbReference>